<name>A0A9N9HIA5_9GLOM</name>
<reference evidence="1" key="1">
    <citation type="submission" date="2021-06" db="EMBL/GenBank/DDBJ databases">
        <authorList>
            <person name="Kallberg Y."/>
            <person name="Tangrot J."/>
            <person name="Rosling A."/>
        </authorList>
    </citation>
    <scope>NUCLEOTIDE SEQUENCE</scope>
    <source>
        <strain evidence="1">IN212</strain>
    </source>
</reference>
<sequence length="48" mass="5245">MITDIIFDKKLPKGKIADIDSVLMGHTSLSKEDVKSVIDGLAKEWSGN</sequence>
<keyword evidence="2" id="KW-1185">Reference proteome</keyword>
<accession>A0A9N9HIA5</accession>
<proteinExistence type="predicted"/>
<dbReference type="AlphaFoldDB" id="A0A9N9HIA5"/>
<protein>
    <submittedName>
        <fullName evidence="1">9853_t:CDS:1</fullName>
    </submittedName>
</protein>
<dbReference type="OrthoDB" id="412286at2759"/>
<organism evidence="1 2">
    <name type="scientific">Racocetra fulgida</name>
    <dbReference type="NCBI Taxonomy" id="60492"/>
    <lineage>
        <taxon>Eukaryota</taxon>
        <taxon>Fungi</taxon>
        <taxon>Fungi incertae sedis</taxon>
        <taxon>Mucoromycota</taxon>
        <taxon>Glomeromycotina</taxon>
        <taxon>Glomeromycetes</taxon>
        <taxon>Diversisporales</taxon>
        <taxon>Gigasporaceae</taxon>
        <taxon>Racocetra</taxon>
    </lineage>
</organism>
<evidence type="ECO:0000313" key="2">
    <source>
        <dbReference type="Proteomes" id="UP000789396"/>
    </source>
</evidence>
<dbReference type="EMBL" id="CAJVPZ010017937">
    <property type="protein sequence ID" value="CAG8683371.1"/>
    <property type="molecule type" value="Genomic_DNA"/>
</dbReference>
<feature type="non-terminal residue" evidence="1">
    <location>
        <position position="48"/>
    </location>
</feature>
<evidence type="ECO:0000313" key="1">
    <source>
        <dbReference type="EMBL" id="CAG8683371.1"/>
    </source>
</evidence>
<comment type="caution">
    <text evidence="1">The sequence shown here is derived from an EMBL/GenBank/DDBJ whole genome shotgun (WGS) entry which is preliminary data.</text>
</comment>
<dbReference type="Proteomes" id="UP000789396">
    <property type="component" value="Unassembled WGS sequence"/>
</dbReference>
<gene>
    <name evidence="1" type="ORF">RFULGI_LOCUS9706</name>
</gene>